<dbReference type="EMBL" id="JAWJWF010000047">
    <property type="protein sequence ID" value="KAK6621879.1"/>
    <property type="molecule type" value="Genomic_DNA"/>
</dbReference>
<feature type="compositionally biased region" description="Basic and acidic residues" evidence="2">
    <location>
        <begin position="224"/>
        <end position="233"/>
    </location>
</feature>
<feature type="region of interest" description="Disordered" evidence="2">
    <location>
        <begin position="710"/>
        <end position="729"/>
    </location>
</feature>
<feature type="compositionally biased region" description="Basic and acidic residues" evidence="2">
    <location>
        <begin position="1058"/>
        <end position="1069"/>
    </location>
</feature>
<evidence type="ECO:0000256" key="1">
    <source>
        <dbReference type="SAM" id="Coils"/>
    </source>
</evidence>
<accession>A0ABR1AMA1</accession>
<feature type="compositionally biased region" description="Polar residues" evidence="2">
    <location>
        <begin position="1077"/>
        <end position="1094"/>
    </location>
</feature>
<feature type="coiled-coil region" evidence="1">
    <location>
        <begin position="411"/>
        <end position="457"/>
    </location>
</feature>
<feature type="compositionally biased region" description="Basic and acidic residues" evidence="2">
    <location>
        <begin position="660"/>
        <end position="683"/>
    </location>
</feature>
<gene>
    <name evidence="3" type="ORF">RUM44_001686</name>
</gene>
<proteinExistence type="predicted"/>
<name>A0ABR1AMA1_POLSC</name>
<feature type="region of interest" description="Disordered" evidence="2">
    <location>
        <begin position="492"/>
        <end position="519"/>
    </location>
</feature>
<sequence>MDFEGFTTINNKHCLLLVPSVVKPPPLSYRPNKVQSGSDTGNDSGARSFIKIVTLLRQRQQQQQQTTICVMRCAAAAHSTCKGCAKVERKVKEAAITFTRTASKNPASDEKNNYLDYENKRIRSPIFRSYEEELEHRLEHNPSPTESELLQDLENEFGEELTQKHNRERICFLERSASFNSDRCGQQGAFVRYPNINKPKRSSSFCAGTTASGGKSTSKPLDNSPEKKLNGEENKKYKKLLRCKSFEGQIDTTSESEDCIDIKARKRFSDAKKREKRKAKKDRKVVEKSNCVTTADREEEGVVANRNWSGKVTTSGSKEGVFTNNSENNSKEVTVPKPASRNKPAPIPPKRVLPVKAEDAKITQKSVYLEPQANSPKKESEIKVDRFKTTVTLPVLESEEEKSETLSENPISTAVIKLEKAEDNSKELKEKDHIKEVEDNNKAIKEKEEKVVKEDRKALLENGECKLNKINPNQNKKGALQKLYEDGLKKIQEKHSSESGADEKITPDCEPDNPFREQEPSIGLTNYVVKRPQTLKIRVGFESPAIGQDLDTPPSLANTSEKTLPYYLKSQESNVLNGTNTFGNQNCFRTTGRCENNIEYEKSVELGKNLIKVEKPSIDKNTEKVLQEAEVERRIVQVEIEKLENQQEELSKPPTKKSLKKLDLSRKKKAPKPDYSNEIREEVEPITPDTDQSEIEEILETFSRELKNSDVNEILSGDESRQKRSPPALRETAFLPSASVKCNAMPQPSKETLTKTSSLPTPVAKTRDQVLKTAMLRKEARPNSLPLRNGNGLPNTSLTLENYVERRKMNYPPSGRVSAPLFKEYQSPGYMSGRRSVPVDHERNIIPERNRILPRNRTRAEVENICNGNFQRNLLRTRSLTRDASKGYLEPKTDVQRQVIYESNIPKSINNKLTGPPQVLRRPGQSPTVLYNNRDSDRYSASEIEAVFWERLRQKKIRESLREQELLQKTTDNGSVNFVRNAPERSTIGPIYQSNSDKIHREQNGGVYHQEKSAKNREPVKTQSEAGSQNDLTGKRKKDEKGFSISKIPFFRRKSKSGSKDDSYKRAGEDYEDYQGNHVSNSSLDESDTINSGKKVSFDKTDNARCINKNELGRITNRPYEKQLSSDSDVFLPNSPTRLHPSASRPLPPLPRDTDGTGYGVILRNKENVTYLQNQKPEIGRTTGADIHRASPFQETHATSMSPSRNMGIIHENELYNNTKLRESDAYFIPKFGTRSQTLSDTESGSEAGEIQRILHGVDKRQYSGDMLGIRWKNKDKSQSSSNSVSKQSSGKKKRKFGREGGNVFD</sequence>
<evidence type="ECO:0000313" key="4">
    <source>
        <dbReference type="Proteomes" id="UP001359485"/>
    </source>
</evidence>
<comment type="caution">
    <text evidence="3">The sequence shown here is derived from an EMBL/GenBank/DDBJ whole genome shotgun (WGS) entry which is preliminary data.</text>
</comment>
<keyword evidence="1" id="KW-0175">Coiled coil</keyword>
<feature type="region of interest" description="Disordered" evidence="2">
    <location>
        <begin position="201"/>
        <end position="233"/>
    </location>
</feature>
<feature type="compositionally biased region" description="Basic and acidic residues" evidence="2">
    <location>
        <begin position="1033"/>
        <end position="1042"/>
    </location>
</feature>
<reference evidence="3 4" key="1">
    <citation type="submission" date="2023-09" db="EMBL/GenBank/DDBJ databases">
        <title>Genomes of two closely related lineages of the louse Polyplax serrata with different host specificities.</title>
        <authorList>
            <person name="Martinu J."/>
            <person name="Tarabai H."/>
            <person name="Stefka J."/>
            <person name="Hypsa V."/>
        </authorList>
    </citation>
    <scope>NUCLEOTIDE SEQUENCE [LARGE SCALE GENOMIC DNA]</scope>
    <source>
        <strain evidence="3">98ZLc_SE</strain>
    </source>
</reference>
<feature type="region of interest" description="Disordered" evidence="2">
    <location>
        <begin position="976"/>
        <end position="1096"/>
    </location>
</feature>
<feature type="region of interest" description="Disordered" evidence="2">
    <location>
        <begin position="645"/>
        <end position="693"/>
    </location>
</feature>
<feature type="compositionally biased region" description="Low complexity" evidence="2">
    <location>
        <begin position="1279"/>
        <end position="1289"/>
    </location>
</feature>
<feature type="compositionally biased region" description="Polar residues" evidence="2">
    <location>
        <begin position="202"/>
        <end position="221"/>
    </location>
</feature>
<evidence type="ECO:0000256" key="2">
    <source>
        <dbReference type="SAM" id="MobiDB-lite"/>
    </source>
</evidence>
<organism evidence="3 4">
    <name type="scientific">Polyplax serrata</name>
    <name type="common">Common mouse louse</name>
    <dbReference type="NCBI Taxonomy" id="468196"/>
    <lineage>
        <taxon>Eukaryota</taxon>
        <taxon>Metazoa</taxon>
        <taxon>Ecdysozoa</taxon>
        <taxon>Arthropoda</taxon>
        <taxon>Hexapoda</taxon>
        <taxon>Insecta</taxon>
        <taxon>Pterygota</taxon>
        <taxon>Neoptera</taxon>
        <taxon>Paraneoptera</taxon>
        <taxon>Psocodea</taxon>
        <taxon>Troctomorpha</taxon>
        <taxon>Phthiraptera</taxon>
        <taxon>Anoplura</taxon>
        <taxon>Polyplacidae</taxon>
        <taxon>Polyplax</taxon>
    </lineage>
</organism>
<feature type="compositionally biased region" description="Polar residues" evidence="2">
    <location>
        <begin position="307"/>
        <end position="332"/>
    </location>
</feature>
<feature type="region of interest" description="Disordered" evidence="2">
    <location>
        <begin position="307"/>
        <end position="358"/>
    </location>
</feature>
<protein>
    <submittedName>
        <fullName evidence="3">Uncharacterized protein</fullName>
    </submittedName>
</protein>
<feature type="region of interest" description="Disordered" evidence="2">
    <location>
        <begin position="270"/>
        <end position="289"/>
    </location>
</feature>
<feature type="region of interest" description="Disordered" evidence="2">
    <location>
        <begin position="1268"/>
        <end position="1306"/>
    </location>
</feature>
<feature type="compositionally biased region" description="Polar residues" evidence="2">
    <location>
        <begin position="1021"/>
        <end position="1032"/>
    </location>
</feature>
<evidence type="ECO:0000313" key="3">
    <source>
        <dbReference type="EMBL" id="KAK6621879.1"/>
    </source>
</evidence>
<feature type="compositionally biased region" description="Basic and acidic residues" evidence="2">
    <location>
        <begin position="997"/>
        <end position="1020"/>
    </location>
</feature>
<feature type="compositionally biased region" description="Basic residues" evidence="2">
    <location>
        <begin position="274"/>
        <end position="283"/>
    </location>
</feature>
<keyword evidence="4" id="KW-1185">Reference proteome</keyword>
<dbReference type="Proteomes" id="UP001359485">
    <property type="component" value="Unassembled WGS sequence"/>
</dbReference>
<feature type="region of interest" description="Disordered" evidence="2">
    <location>
        <begin position="907"/>
        <end position="934"/>
    </location>
</feature>